<name>A0A5M6CKK8_9FLAO</name>
<sequence length="121" mass="14468">MKNELKLTELLSSWEDTYKKGQLTLWIFLSLQEGTKYVDEIKDFVETKSNGTITCEEQSLYRALRKYELIEVLKHELRKGNKGPDRKYYYLTDLGSELFKKFVDRNINLFYSEEIKKLLKP</sequence>
<evidence type="ECO:0000313" key="2">
    <source>
        <dbReference type="EMBL" id="KAA5535741.1"/>
    </source>
</evidence>
<dbReference type="InterPro" id="IPR036390">
    <property type="entry name" value="WH_DNA-bd_sf"/>
</dbReference>
<comment type="caution">
    <text evidence="2">The sequence shown here is derived from an EMBL/GenBank/DDBJ whole genome shotgun (WGS) entry which is preliminary data.</text>
</comment>
<evidence type="ECO:0000259" key="1">
    <source>
        <dbReference type="Pfam" id="PF03551"/>
    </source>
</evidence>
<protein>
    <submittedName>
        <fullName evidence="2">PadR family transcriptional regulator</fullName>
    </submittedName>
</protein>
<feature type="domain" description="Transcription regulator PadR N-terminal" evidence="1">
    <location>
        <begin position="30"/>
        <end position="100"/>
    </location>
</feature>
<dbReference type="SUPFAM" id="SSF46785">
    <property type="entry name" value="Winged helix' DNA-binding domain"/>
    <property type="match status" value="1"/>
</dbReference>
<dbReference type="Proteomes" id="UP000325141">
    <property type="component" value="Unassembled WGS sequence"/>
</dbReference>
<dbReference type="Pfam" id="PF03551">
    <property type="entry name" value="PadR"/>
    <property type="match status" value="1"/>
</dbReference>
<dbReference type="RefSeq" id="WP_150010782.1">
    <property type="nucleotide sequence ID" value="NZ_VWSG01000003.1"/>
</dbReference>
<evidence type="ECO:0000313" key="3">
    <source>
        <dbReference type="Proteomes" id="UP000325141"/>
    </source>
</evidence>
<organism evidence="2 3">
    <name type="scientific">Paenimyroides baculatum</name>
    <dbReference type="NCBI Taxonomy" id="2608000"/>
    <lineage>
        <taxon>Bacteria</taxon>
        <taxon>Pseudomonadati</taxon>
        <taxon>Bacteroidota</taxon>
        <taxon>Flavobacteriia</taxon>
        <taxon>Flavobacteriales</taxon>
        <taxon>Flavobacteriaceae</taxon>
        <taxon>Paenimyroides</taxon>
    </lineage>
</organism>
<dbReference type="InterPro" id="IPR036388">
    <property type="entry name" value="WH-like_DNA-bd_sf"/>
</dbReference>
<proteinExistence type="predicted"/>
<reference evidence="2 3" key="1">
    <citation type="submission" date="2019-09" db="EMBL/GenBank/DDBJ databases">
        <title>Genome sequence and assembly of Flavobacterium sp.</title>
        <authorList>
            <person name="Chhetri G."/>
        </authorList>
    </citation>
    <scope>NUCLEOTIDE SEQUENCE [LARGE SCALE GENOMIC DNA]</scope>
    <source>
        <strain evidence="2 3">SNL9</strain>
    </source>
</reference>
<accession>A0A5M6CKK8</accession>
<dbReference type="InterPro" id="IPR005149">
    <property type="entry name" value="Tscrpt_reg_PadR_N"/>
</dbReference>
<gene>
    <name evidence="2" type="ORF">F0460_04700</name>
</gene>
<dbReference type="AlphaFoldDB" id="A0A5M6CKK8"/>
<dbReference type="PANTHER" id="PTHR33169">
    <property type="entry name" value="PADR-FAMILY TRANSCRIPTIONAL REGULATOR"/>
    <property type="match status" value="1"/>
</dbReference>
<dbReference type="InterPro" id="IPR052509">
    <property type="entry name" value="Metal_resp_DNA-bind_regulator"/>
</dbReference>
<dbReference type="EMBL" id="VWSG01000003">
    <property type="protein sequence ID" value="KAA5535741.1"/>
    <property type="molecule type" value="Genomic_DNA"/>
</dbReference>
<dbReference type="Gene3D" id="1.10.10.10">
    <property type="entry name" value="Winged helix-like DNA-binding domain superfamily/Winged helix DNA-binding domain"/>
    <property type="match status" value="1"/>
</dbReference>
<dbReference type="PANTHER" id="PTHR33169:SF14">
    <property type="entry name" value="TRANSCRIPTIONAL REGULATOR RV3488"/>
    <property type="match status" value="1"/>
</dbReference>
<keyword evidence="3" id="KW-1185">Reference proteome</keyword>